<dbReference type="InterPro" id="IPR007197">
    <property type="entry name" value="rSAM"/>
</dbReference>
<dbReference type="Gene3D" id="3.20.20.70">
    <property type="entry name" value="Aldolase class I"/>
    <property type="match status" value="1"/>
</dbReference>
<keyword evidence="2" id="KW-0949">S-adenosyl-L-methionine</keyword>
<evidence type="ECO:0000256" key="1">
    <source>
        <dbReference type="ARBA" id="ARBA00022485"/>
    </source>
</evidence>
<proteinExistence type="predicted"/>
<dbReference type="AlphaFoldDB" id="A0A0F8Z815"/>
<feature type="domain" description="Radical SAM core" evidence="6">
    <location>
        <begin position="9"/>
        <end position="75"/>
    </location>
</feature>
<dbReference type="PANTHER" id="PTHR42836:SF1">
    <property type="entry name" value="7-CARBOXY-7-DEAZAGUANINE SYNTHASE"/>
    <property type="match status" value="1"/>
</dbReference>
<protein>
    <recommendedName>
        <fullName evidence="6">Radical SAM core domain-containing protein</fullName>
    </recommendedName>
</protein>
<dbReference type="Pfam" id="PF04055">
    <property type="entry name" value="Radical_SAM"/>
    <property type="match status" value="1"/>
</dbReference>
<dbReference type="SFLD" id="SFLDS00029">
    <property type="entry name" value="Radical_SAM"/>
    <property type="match status" value="1"/>
</dbReference>
<dbReference type="EMBL" id="LAZR01049332">
    <property type="protein sequence ID" value="KKK89892.1"/>
    <property type="molecule type" value="Genomic_DNA"/>
</dbReference>
<dbReference type="GO" id="GO:0046872">
    <property type="term" value="F:metal ion binding"/>
    <property type="evidence" value="ECO:0007669"/>
    <property type="project" value="UniProtKB-KW"/>
</dbReference>
<keyword evidence="4" id="KW-0408">Iron</keyword>
<evidence type="ECO:0000256" key="5">
    <source>
        <dbReference type="ARBA" id="ARBA00023014"/>
    </source>
</evidence>
<dbReference type="InterPro" id="IPR058240">
    <property type="entry name" value="rSAM_sf"/>
</dbReference>
<keyword evidence="1" id="KW-0004">4Fe-4S</keyword>
<evidence type="ECO:0000256" key="2">
    <source>
        <dbReference type="ARBA" id="ARBA00022691"/>
    </source>
</evidence>
<keyword evidence="5" id="KW-0411">Iron-sulfur</keyword>
<gene>
    <name evidence="7" type="ORF">LCGC14_2728540</name>
</gene>
<dbReference type="GO" id="GO:0003824">
    <property type="term" value="F:catalytic activity"/>
    <property type="evidence" value="ECO:0007669"/>
    <property type="project" value="InterPro"/>
</dbReference>
<comment type="caution">
    <text evidence="7">The sequence shown here is derived from an EMBL/GenBank/DDBJ whole genome shotgun (WGS) entry which is preliminary data.</text>
</comment>
<evidence type="ECO:0000256" key="3">
    <source>
        <dbReference type="ARBA" id="ARBA00022723"/>
    </source>
</evidence>
<dbReference type="GO" id="GO:0051539">
    <property type="term" value="F:4 iron, 4 sulfur cluster binding"/>
    <property type="evidence" value="ECO:0007669"/>
    <property type="project" value="UniProtKB-KW"/>
</dbReference>
<evidence type="ECO:0000313" key="7">
    <source>
        <dbReference type="EMBL" id="KKK89892.1"/>
    </source>
</evidence>
<accession>A0A0F8Z815</accession>
<evidence type="ECO:0000256" key="4">
    <source>
        <dbReference type="ARBA" id="ARBA00023004"/>
    </source>
</evidence>
<dbReference type="InterPro" id="IPR013785">
    <property type="entry name" value="Aldolase_TIM"/>
</dbReference>
<organism evidence="7">
    <name type="scientific">marine sediment metagenome</name>
    <dbReference type="NCBI Taxonomy" id="412755"/>
    <lineage>
        <taxon>unclassified sequences</taxon>
        <taxon>metagenomes</taxon>
        <taxon>ecological metagenomes</taxon>
    </lineage>
</organism>
<reference evidence="7" key="1">
    <citation type="journal article" date="2015" name="Nature">
        <title>Complex archaea that bridge the gap between prokaryotes and eukaryotes.</title>
        <authorList>
            <person name="Spang A."/>
            <person name="Saw J.H."/>
            <person name="Jorgensen S.L."/>
            <person name="Zaremba-Niedzwiedzka K."/>
            <person name="Martijn J."/>
            <person name="Lind A.E."/>
            <person name="van Eijk R."/>
            <person name="Schleper C."/>
            <person name="Guy L."/>
            <person name="Ettema T.J."/>
        </authorList>
    </citation>
    <scope>NUCLEOTIDE SEQUENCE</scope>
</reference>
<dbReference type="SUPFAM" id="SSF102114">
    <property type="entry name" value="Radical SAM enzymes"/>
    <property type="match status" value="1"/>
</dbReference>
<feature type="non-terminal residue" evidence="7">
    <location>
        <position position="1"/>
    </location>
</feature>
<name>A0A0F8Z815_9ZZZZ</name>
<sequence>GMAAWFIRFAGCNLSCIWCDTDHSKKLNLGEEHILDWISKDNDKCKNIVLTGGEPSLQDLKPLLLKLKEKEKIHIQQDKWSLMFQH</sequence>
<dbReference type="PANTHER" id="PTHR42836">
    <property type="entry name" value="7-CARBOXY-7-DEAZAGUANINE SYNTHASE"/>
    <property type="match status" value="1"/>
</dbReference>
<keyword evidence="3" id="KW-0479">Metal-binding</keyword>
<evidence type="ECO:0000259" key="6">
    <source>
        <dbReference type="Pfam" id="PF04055"/>
    </source>
</evidence>